<dbReference type="InterPro" id="IPR044974">
    <property type="entry name" value="Disease_R_plants"/>
</dbReference>
<feature type="non-terminal residue" evidence="2">
    <location>
        <position position="1"/>
    </location>
</feature>
<protein>
    <submittedName>
        <fullName evidence="2">NBS-LRR type disease resistance-like protein RGAPGB26</fullName>
    </submittedName>
</protein>
<dbReference type="PANTHER" id="PTHR11017">
    <property type="entry name" value="LEUCINE-RICH REPEAT-CONTAINING PROTEIN"/>
    <property type="match status" value="1"/>
</dbReference>
<dbReference type="Pfam" id="PF00931">
    <property type="entry name" value="NB-ARC"/>
    <property type="match status" value="1"/>
</dbReference>
<accession>T2BQW4</accession>
<evidence type="ECO:0000259" key="1">
    <source>
        <dbReference type="Pfam" id="PF00931"/>
    </source>
</evidence>
<dbReference type="GO" id="GO:0043531">
    <property type="term" value="F:ADP binding"/>
    <property type="evidence" value="ECO:0007669"/>
    <property type="project" value="InterPro"/>
</dbReference>
<dbReference type="PANTHER" id="PTHR11017:SF559">
    <property type="entry name" value="DISEASE RESISTANCE PROTEIN CHL1"/>
    <property type="match status" value="1"/>
</dbReference>
<organism evidence="2">
    <name type="scientific">Juglans regia</name>
    <name type="common">English walnut</name>
    <dbReference type="NCBI Taxonomy" id="51240"/>
    <lineage>
        <taxon>Eukaryota</taxon>
        <taxon>Viridiplantae</taxon>
        <taxon>Streptophyta</taxon>
        <taxon>Embryophyta</taxon>
        <taxon>Tracheophyta</taxon>
        <taxon>Spermatophyta</taxon>
        <taxon>Magnoliopsida</taxon>
        <taxon>eudicotyledons</taxon>
        <taxon>Gunneridae</taxon>
        <taxon>Pentapetalae</taxon>
        <taxon>rosids</taxon>
        <taxon>fabids</taxon>
        <taxon>Fagales</taxon>
        <taxon>Juglandaceae</taxon>
        <taxon>Juglans</taxon>
    </lineage>
</organism>
<dbReference type="InterPro" id="IPR002182">
    <property type="entry name" value="NB-ARC"/>
</dbReference>
<dbReference type="Gene3D" id="3.40.50.300">
    <property type="entry name" value="P-loop containing nucleotide triphosphate hydrolases"/>
    <property type="match status" value="1"/>
</dbReference>
<proteinExistence type="predicted"/>
<dbReference type="InterPro" id="IPR027417">
    <property type="entry name" value="P-loop_NTPase"/>
</dbReference>
<dbReference type="GO" id="GO:0006952">
    <property type="term" value="P:defense response"/>
    <property type="evidence" value="ECO:0007669"/>
    <property type="project" value="InterPro"/>
</dbReference>
<sequence>GGVGKTTLAKLICDRISYKFEAYSFIYNIREEAERHGLVYLQRKLLSDILIMERETVGNVWNDHAVTKNMGSRLRGRKVLIILDDVNKASQLEALAGEHEWFGKGSRVIVTGRDKQLLTSNKVQAIYTVSGLDSDEALQLFSRKAFGKSYPEQNYSSLSIDFVNYADGLPLAL</sequence>
<feature type="non-terminal residue" evidence="2">
    <location>
        <position position="173"/>
    </location>
</feature>
<dbReference type="EMBL" id="KF134150">
    <property type="protein sequence ID" value="AGV15485.1"/>
    <property type="molecule type" value="Genomic_DNA"/>
</dbReference>
<reference evidence="2" key="1">
    <citation type="submission" date="2013-05" db="EMBL/GenBank/DDBJ databases">
        <title>Isolation and Sequence Analysis of NBS-type Resistance Gene Analogs from Superior Walnut (Juglans rejia L.).</title>
        <authorList>
            <person name="Yang K.Q."/>
            <person name="An H.S."/>
        </authorList>
    </citation>
    <scope>NUCLEOTIDE SEQUENCE</scope>
</reference>
<feature type="domain" description="NB-ARC" evidence="1">
    <location>
        <begin position="1"/>
        <end position="148"/>
    </location>
</feature>
<evidence type="ECO:0000313" key="2">
    <source>
        <dbReference type="EMBL" id="AGV15485.1"/>
    </source>
</evidence>
<name>T2BQW4_JUGRE</name>
<dbReference type="AlphaFoldDB" id="T2BQW4"/>
<dbReference type="SUPFAM" id="SSF52540">
    <property type="entry name" value="P-loop containing nucleoside triphosphate hydrolases"/>
    <property type="match status" value="1"/>
</dbReference>
<dbReference type="PRINTS" id="PR00364">
    <property type="entry name" value="DISEASERSIST"/>
</dbReference>